<dbReference type="InterPro" id="IPR038324">
    <property type="entry name" value="Rpb4/RPC9_sf"/>
</dbReference>
<keyword evidence="5" id="KW-0804">Transcription</keyword>
<dbReference type="RefSeq" id="XP_014147091.1">
    <property type="nucleotide sequence ID" value="XM_014291616.1"/>
</dbReference>
<dbReference type="GO" id="GO:0005666">
    <property type="term" value="C:RNA polymerase III complex"/>
    <property type="evidence" value="ECO:0007669"/>
    <property type="project" value="InterPro"/>
</dbReference>
<dbReference type="SMART" id="SM00657">
    <property type="entry name" value="RPOL4c"/>
    <property type="match status" value="1"/>
</dbReference>
<dbReference type="AlphaFoldDB" id="A0A0L0F8Z0"/>
<keyword evidence="4" id="KW-0240">DNA-directed RNA polymerase</keyword>
<feature type="domain" description="RNA polymerase Rpb4/RPC9 core" evidence="7">
    <location>
        <begin position="1"/>
        <end position="133"/>
    </location>
</feature>
<dbReference type="GeneID" id="25914756"/>
<protein>
    <recommendedName>
        <fullName evidence="3">DNA-directed RNA polymerase III subunit RPC9</fullName>
    </recommendedName>
</protein>
<evidence type="ECO:0000256" key="1">
    <source>
        <dbReference type="ARBA" id="ARBA00004123"/>
    </source>
</evidence>
<dbReference type="GO" id="GO:0000166">
    <property type="term" value="F:nucleotide binding"/>
    <property type="evidence" value="ECO:0007669"/>
    <property type="project" value="InterPro"/>
</dbReference>
<comment type="similarity">
    <text evidence="2">Belongs to the eukaryotic RPC9 RNA polymerase subunit family.</text>
</comment>
<reference evidence="8 9" key="1">
    <citation type="submission" date="2011-02" db="EMBL/GenBank/DDBJ databases">
        <title>The Genome Sequence of Sphaeroforma arctica JP610.</title>
        <authorList>
            <consortium name="The Broad Institute Genome Sequencing Platform"/>
            <person name="Russ C."/>
            <person name="Cuomo C."/>
            <person name="Young S.K."/>
            <person name="Zeng Q."/>
            <person name="Gargeya S."/>
            <person name="Alvarado L."/>
            <person name="Berlin A."/>
            <person name="Chapman S.B."/>
            <person name="Chen Z."/>
            <person name="Freedman E."/>
            <person name="Gellesch M."/>
            <person name="Goldberg J."/>
            <person name="Griggs A."/>
            <person name="Gujja S."/>
            <person name="Heilman E."/>
            <person name="Heiman D."/>
            <person name="Howarth C."/>
            <person name="Mehta T."/>
            <person name="Neiman D."/>
            <person name="Pearson M."/>
            <person name="Roberts A."/>
            <person name="Saif S."/>
            <person name="Shea T."/>
            <person name="Shenoy N."/>
            <person name="Sisk P."/>
            <person name="Stolte C."/>
            <person name="Sykes S."/>
            <person name="White J."/>
            <person name="Yandava C."/>
            <person name="Burger G."/>
            <person name="Gray M.W."/>
            <person name="Holland P.W.H."/>
            <person name="King N."/>
            <person name="Lang F.B.F."/>
            <person name="Roger A.J."/>
            <person name="Ruiz-Trillo I."/>
            <person name="Haas B."/>
            <person name="Nusbaum C."/>
            <person name="Birren B."/>
        </authorList>
    </citation>
    <scope>NUCLEOTIDE SEQUENCE [LARGE SCALE GENOMIC DNA]</scope>
    <source>
        <strain evidence="8 9">JP610</strain>
    </source>
</reference>
<proteinExistence type="inferred from homology"/>
<evidence type="ECO:0000259" key="7">
    <source>
        <dbReference type="SMART" id="SM00657"/>
    </source>
</evidence>
<dbReference type="Gene3D" id="1.20.1250.40">
    <property type="match status" value="1"/>
</dbReference>
<evidence type="ECO:0000313" key="8">
    <source>
        <dbReference type="EMBL" id="KNC73189.1"/>
    </source>
</evidence>
<dbReference type="EMBL" id="KQ245951">
    <property type="protein sequence ID" value="KNC73189.1"/>
    <property type="molecule type" value="Genomic_DNA"/>
</dbReference>
<evidence type="ECO:0000256" key="3">
    <source>
        <dbReference type="ARBA" id="ARBA00016672"/>
    </source>
</evidence>
<dbReference type="STRING" id="667725.A0A0L0F8Z0"/>
<evidence type="ECO:0000256" key="4">
    <source>
        <dbReference type="ARBA" id="ARBA00022478"/>
    </source>
</evidence>
<dbReference type="OrthoDB" id="1746530at2759"/>
<evidence type="ECO:0000313" key="9">
    <source>
        <dbReference type="Proteomes" id="UP000054560"/>
    </source>
</evidence>
<evidence type="ECO:0000256" key="5">
    <source>
        <dbReference type="ARBA" id="ARBA00023163"/>
    </source>
</evidence>
<sequence length="144" mass="16250">IEAEHALLTNWEVSEVIKNDIKWCKKKERESKSNVTEKHNISGLRDVATLCYALQNYFKDSPTQYHTAESIQKLTKGMAPFGLTKAEKLQIVNNMPRSEVEIHVIVEEVEERLPENAWEEIVSAVEASILSAPTDADDTAILAQ</sequence>
<name>A0A0L0F8Z0_9EUKA</name>
<keyword evidence="9" id="KW-1185">Reference proteome</keyword>
<dbReference type="SUPFAM" id="SSF47819">
    <property type="entry name" value="HRDC-like"/>
    <property type="match status" value="1"/>
</dbReference>
<dbReference type="PANTHER" id="PTHR15561">
    <property type="entry name" value="CALCITONIN GENE-RELATED PEPTIDE-RECEPTOR COMPONENT PROTEIN"/>
    <property type="match status" value="1"/>
</dbReference>
<evidence type="ECO:0000256" key="2">
    <source>
        <dbReference type="ARBA" id="ARBA00006898"/>
    </source>
</evidence>
<organism evidence="8 9">
    <name type="scientific">Sphaeroforma arctica JP610</name>
    <dbReference type="NCBI Taxonomy" id="667725"/>
    <lineage>
        <taxon>Eukaryota</taxon>
        <taxon>Ichthyosporea</taxon>
        <taxon>Ichthyophonida</taxon>
        <taxon>Sphaeroforma</taxon>
    </lineage>
</organism>
<dbReference type="GO" id="GO:0006384">
    <property type="term" value="P:transcription initiation at RNA polymerase III promoter"/>
    <property type="evidence" value="ECO:0007669"/>
    <property type="project" value="InterPro"/>
</dbReference>
<evidence type="ECO:0000256" key="6">
    <source>
        <dbReference type="ARBA" id="ARBA00023242"/>
    </source>
</evidence>
<accession>A0A0L0F8Z0</accession>
<dbReference type="InterPro" id="IPR005574">
    <property type="entry name" value="Rpb4/RPC9"/>
</dbReference>
<dbReference type="InterPro" id="IPR010997">
    <property type="entry name" value="HRDC-like_sf"/>
</dbReference>
<comment type="subcellular location">
    <subcellularLocation>
        <location evidence="1">Nucleus</location>
    </subcellularLocation>
</comment>
<dbReference type="InterPro" id="IPR006590">
    <property type="entry name" value="RNA_pol_Rpb4/RPC9_core"/>
</dbReference>
<feature type="non-terminal residue" evidence="8">
    <location>
        <position position="1"/>
    </location>
</feature>
<dbReference type="Proteomes" id="UP000054560">
    <property type="component" value="Unassembled WGS sequence"/>
</dbReference>
<dbReference type="InterPro" id="IPR038846">
    <property type="entry name" value="RPC9"/>
</dbReference>
<gene>
    <name evidence="8" type="ORF">SARC_14252</name>
</gene>
<dbReference type="Pfam" id="PF03874">
    <property type="entry name" value="RNA_pol_Rpb4"/>
    <property type="match status" value="1"/>
</dbReference>
<keyword evidence="6" id="KW-0539">Nucleus</keyword>
<dbReference type="PANTHER" id="PTHR15561:SF0">
    <property type="entry name" value="DNA-DIRECTED RNA POLYMERASE III SUBUNIT RPC9"/>
    <property type="match status" value="1"/>
</dbReference>